<sequence length="56" mass="6495">MPVTDPEKKQIAQRARLYMKICFNCGARNSLAATRCRKCHNKYLRLKNRALGVKKT</sequence>
<dbReference type="InterPro" id="IPR011332">
    <property type="entry name" value="Ribosomal_zn-bd"/>
</dbReference>
<dbReference type="GO" id="GO:1990904">
    <property type="term" value="C:ribonucleoprotein complex"/>
    <property type="evidence" value="ECO:0007669"/>
    <property type="project" value="UniProtKB-KW"/>
</dbReference>
<proteinExistence type="predicted"/>
<dbReference type="InterPro" id="IPR038587">
    <property type="entry name" value="Ribosomal_eL40_sf"/>
</dbReference>
<evidence type="ECO:0000256" key="1">
    <source>
        <dbReference type="ARBA" id="ARBA00022980"/>
    </source>
</evidence>
<keyword evidence="1" id="KW-0689">Ribosomal protein</keyword>
<dbReference type="NCBIfam" id="NF003161">
    <property type="entry name" value="PRK04136.1"/>
    <property type="match status" value="1"/>
</dbReference>
<evidence type="ECO:0000256" key="2">
    <source>
        <dbReference type="ARBA" id="ARBA00023274"/>
    </source>
</evidence>
<gene>
    <name evidence="5" type="ORF">METZ01_LOCUS127907</name>
</gene>
<dbReference type="EMBL" id="UINC01017970">
    <property type="protein sequence ID" value="SVA75053.1"/>
    <property type="molecule type" value="Genomic_DNA"/>
</dbReference>
<dbReference type="AlphaFoldDB" id="A0A381YEU3"/>
<feature type="domain" description="Large ribosomal subunit protein eL40" evidence="4">
    <location>
        <begin position="3"/>
        <end position="51"/>
    </location>
</feature>
<dbReference type="InterPro" id="IPR001975">
    <property type="entry name" value="Ribosomal_eL40_dom"/>
</dbReference>
<dbReference type="Gene3D" id="4.10.1060.50">
    <property type="match status" value="1"/>
</dbReference>
<dbReference type="PANTHER" id="PTHR39649:SF1">
    <property type="entry name" value="LARGE RIBOSOMAL SUBUNIT PROTEIN EL40"/>
    <property type="match status" value="1"/>
</dbReference>
<reference evidence="5" key="1">
    <citation type="submission" date="2018-05" db="EMBL/GenBank/DDBJ databases">
        <authorList>
            <person name="Lanie J.A."/>
            <person name="Ng W.-L."/>
            <person name="Kazmierczak K.M."/>
            <person name="Andrzejewski T.M."/>
            <person name="Davidsen T.M."/>
            <person name="Wayne K.J."/>
            <person name="Tettelin H."/>
            <person name="Glass J.I."/>
            <person name="Rusch D."/>
            <person name="Podicherti R."/>
            <person name="Tsui H.-C.T."/>
            <person name="Winkler M.E."/>
        </authorList>
    </citation>
    <scope>NUCLEOTIDE SEQUENCE</scope>
</reference>
<evidence type="ECO:0000313" key="5">
    <source>
        <dbReference type="EMBL" id="SVA75053.1"/>
    </source>
</evidence>
<dbReference type="SMART" id="SM01377">
    <property type="entry name" value="Ribosomal_L40e"/>
    <property type="match status" value="1"/>
</dbReference>
<dbReference type="SUPFAM" id="SSF57829">
    <property type="entry name" value="Zn-binding ribosomal proteins"/>
    <property type="match status" value="1"/>
</dbReference>
<dbReference type="GO" id="GO:0003735">
    <property type="term" value="F:structural constituent of ribosome"/>
    <property type="evidence" value="ECO:0007669"/>
    <property type="project" value="InterPro"/>
</dbReference>
<name>A0A381YEU3_9ZZZZ</name>
<dbReference type="GO" id="GO:0006412">
    <property type="term" value="P:translation"/>
    <property type="evidence" value="ECO:0007669"/>
    <property type="project" value="InterPro"/>
</dbReference>
<accession>A0A381YEU3</accession>
<keyword evidence="2" id="KW-0687">Ribonucleoprotein</keyword>
<evidence type="ECO:0000259" key="4">
    <source>
        <dbReference type="SMART" id="SM01377"/>
    </source>
</evidence>
<dbReference type="PANTHER" id="PTHR39649">
    <property type="entry name" value="50S RIBOSOMAL PROTEIN L40E"/>
    <property type="match status" value="1"/>
</dbReference>
<organism evidence="5">
    <name type="scientific">marine metagenome</name>
    <dbReference type="NCBI Taxonomy" id="408172"/>
    <lineage>
        <taxon>unclassified sequences</taxon>
        <taxon>metagenomes</taxon>
        <taxon>ecological metagenomes</taxon>
    </lineage>
</organism>
<evidence type="ECO:0000256" key="3">
    <source>
        <dbReference type="ARBA" id="ARBA00035355"/>
    </source>
</evidence>
<protein>
    <recommendedName>
        <fullName evidence="3">50S ribosomal protein L40e</fullName>
    </recommendedName>
</protein>
<dbReference type="InterPro" id="IPR023657">
    <property type="entry name" value="Ribosomal_eL40_arc"/>
</dbReference>
<dbReference type="GO" id="GO:0005840">
    <property type="term" value="C:ribosome"/>
    <property type="evidence" value="ECO:0007669"/>
    <property type="project" value="UniProtKB-KW"/>
</dbReference>